<dbReference type="Proteomes" id="UP000059419">
    <property type="component" value="Plasmid pEM01"/>
</dbReference>
<evidence type="ECO:0000313" key="3">
    <source>
        <dbReference type="Proteomes" id="UP000059419"/>
    </source>
</evidence>
<keyword evidence="1" id="KW-0732">Signal</keyword>
<dbReference type="AlphaFoldDB" id="A0A0U5L525"/>
<geneLocation type="plasmid" evidence="3">
    <name>pEM01</name>
</geneLocation>
<reference evidence="3" key="1">
    <citation type="submission" date="2015-11" db="EMBL/GenBank/DDBJ databases">
        <authorList>
            <person name="Blom J."/>
        </authorList>
    </citation>
    <scope>NUCLEOTIDE SEQUENCE [LARGE SCALE GENOMIC DNA]</scope>
    <source>
        <plasmid evidence="3">pEM01</plasmid>
    </source>
</reference>
<dbReference type="EMBL" id="LN907828">
    <property type="protein sequence ID" value="CUU25898.1"/>
    <property type="molecule type" value="Genomic_DNA"/>
</dbReference>
<protein>
    <recommendedName>
        <fullName evidence="4">Secreted protein</fullName>
    </recommendedName>
</protein>
<dbReference type="RefSeq" id="WP_067436079.1">
    <property type="nucleotide sequence ID" value="NZ_LN907828.1"/>
</dbReference>
<feature type="signal peptide" evidence="1">
    <location>
        <begin position="1"/>
        <end position="24"/>
    </location>
</feature>
<feature type="chain" id="PRO_5006861071" description="Secreted protein" evidence="1">
    <location>
        <begin position="25"/>
        <end position="195"/>
    </location>
</feature>
<proteinExistence type="predicted"/>
<dbReference type="OrthoDB" id="6546867at2"/>
<dbReference type="KEGG" id="ege:EM595_p0198"/>
<accession>A0A0U5L525</accession>
<gene>
    <name evidence="2" type="ORF">EM595_p0198</name>
</gene>
<organism evidence="2 3">
    <name type="scientific">Duffyella gerundensis</name>
    <dbReference type="NCBI Taxonomy" id="1619313"/>
    <lineage>
        <taxon>Bacteria</taxon>
        <taxon>Pseudomonadati</taxon>
        <taxon>Pseudomonadota</taxon>
        <taxon>Gammaproteobacteria</taxon>
        <taxon>Enterobacterales</taxon>
        <taxon>Erwiniaceae</taxon>
        <taxon>Duffyella</taxon>
    </lineage>
</organism>
<name>A0A0U5L525_9GAMM</name>
<dbReference type="PATRIC" id="fig|1619313.3.peg.3800"/>
<evidence type="ECO:0000313" key="2">
    <source>
        <dbReference type="EMBL" id="CUU25898.1"/>
    </source>
</evidence>
<keyword evidence="3" id="KW-1185">Reference proteome</keyword>
<evidence type="ECO:0000256" key="1">
    <source>
        <dbReference type="SAM" id="SignalP"/>
    </source>
</evidence>
<evidence type="ECO:0008006" key="4">
    <source>
        <dbReference type="Google" id="ProtNLM"/>
    </source>
</evidence>
<sequence length="195" mass="21438">MKSDNIAVLLIAAITCFSLPAAHALCLFGSTEGEISDYKNSYWQPTEPLSEKASKQIVANCTQQAAVAQQRLTDTYLQLCTTGQITGANRLFAEKLRHNPLYANLLTASPGAAKAPADNIEAQMRWSVTNDDSMEGFKEDCAAFVKRTPQDRANTLLGLKINGFQQDTFAQCMTQNHMQQVVPKKKFSACKSLGW</sequence>